<keyword evidence="2" id="KW-0813">Transport</keyword>
<dbReference type="Proteomes" id="UP000078492">
    <property type="component" value="Unassembled WGS sequence"/>
</dbReference>
<evidence type="ECO:0000256" key="5">
    <source>
        <dbReference type="ARBA" id="ARBA00022989"/>
    </source>
</evidence>
<dbReference type="InterPro" id="IPR036150">
    <property type="entry name" value="Cyt_b/b6_C_sf"/>
</dbReference>
<evidence type="ECO:0000313" key="8">
    <source>
        <dbReference type="EMBL" id="KYN18343.1"/>
    </source>
</evidence>
<evidence type="ECO:0000256" key="6">
    <source>
        <dbReference type="ARBA" id="ARBA00023136"/>
    </source>
</evidence>
<dbReference type="SUPFAM" id="SSF81648">
    <property type="entry name" value="a domain/subunit of cytochrome bc1 complex (Ubiquinol-cytochrome c reductase)"/>
    <property type="match status" value="1"/>
</dbReference>
<evidence type="ECO:0000256" key="1">
    <source>
        <dbReference type="ARBA" id="ARBA00004141"/>
    </source>
</evidence>
<organism evidence="8 9">
    <name type="scientific">Trachymyrmex cornetzi</name>
    <dbReference type="NCBI Taxonomy" id="471704"/>
    <lineage>
        <taxon>Eukaryota</taxon>
        <taxon>Metazoa</taxon>
        <taxon>Ecdysozoa</taxon>
        <taxon>Arthropoda</taxon>
        <taxon>Hexapoda</taxon>
        <taxon>Insecta</taxon>
        <taxon>Pterygota</taxon>
        <taxon>Neoptera</taxon>
        <taxon>Endopterygota</taxon>
        <taxon>Hymenoptera</taxon>
        <taxon>Apocrita</taxon>
        <taxon>Aculeata</taxon>
        <taxon>Formicoidea</taxon>
        <taxon>Formicidae</taxon>
        <taxon>Myrmicinae</taxon>
        <taxon>Trachymyrmex</taxon>
    </lineage>
</organism>
<keyword evidence="4" id="KW-0249">Electron transport</keyword>
<evidence type="ECO:0000256" key="3">
    <source>
        <dbReference type="ARBA" id="ARBA00022692"/>
    </source>
</evidence>
<name>A0A151J5M6_9HYME</name>
<keyword evidence="5" id="KW-1133">Transmembrane helix</keyword>
<accession>A0A151J5M6</accession>
<dbReference type="InterPro" id="IPR005798">
    <property type="entry name" value="Cyt_b/b6_C"/>
</dbReference>
<feature type="domain" description="Cytochrome b/b6 C-terminal region profile" evidence="7">
    <location>
        <begin position="19"/>
        <end position="80"/>
    </location>
</feature>
<gene>
    <name evidence="8" type="ORF">ALC57_09339</name>
</gene>
<evidence type="ECO:0000256" key="4">
    <source>
        <dbReference type="ARBA" id="ARBA00022982"/>
    </source>
</evidence>
<comment type="subcellular location">
    <subcellularLocation>
        <location evidence="1">Membrane</location>
        <topology evidence="1">Multi-pass membrane protein</topology>
    </subcellularLocation>
</comment>
<protein>
    <recommendedName>
        <fullName evidence="7">Cytochrome b/b6 C-terminal region profile domain-containing protein</fullName>
    </recommendedName>
</protein>
<evidence type="ECO:0000313" key="9">
    <source>
        <dbReference type="Proteomes" id="UP000078492"/>
    </source>
</evidence>
<dbReference type="GO" id="GO:0016020">
    <property type="term" value="C:membrane"/>
    <property type="evidence" value="ECO:0007669"/>
    <property type="project" value="UniProtKB-SubCell"/>
</dbReference>
<dbReference type="GO" id="GO:0022900">
    <property type="term" value="P:electron transport chain"/>
    <property type="evidence" value="ECO:0007669"/>
    <property type="project" value="UniProtKB-UniRule"/>
</dbReference>
<keyword evidence="3" id="KW-0812">Transmembrane</keyword>
<dbReference type="EMBL" id="KQ979983">
    <property type="protein sequence ID" value="KYN18343.1"/>
    <property type="molecule type" value="Genomic_DNA"/>
</dbReference>
<reference evidence="8 9" key="1">
    <citation type="submission" date="2015-09" db="EMBL/GenBank/DDBJ databases">
        <title>Trachymyrmex cornetzi WGS genome.</title>
        <authorList>
            <person name="Nygaard S."/>
            <person name="Hu H."/>
            <person name="Boomsma J."/>
            <person name="Zhang G."/>
        </authorList>
    </citation>
    <scope>NUCLEOTIDE SEQUENCE [LARGE SCALE GENOMIC DNA]</scope>
    <source>
        <strain evidence="8">Tcor2-1</strain>
        <tissue evidence="8">Whole body</tissue>
    </source>
</reference>
<sequence>MAVPTFVDLQGFIVGKNFIVKEVAKDYSKHEHFISYAHELIKHFITKIIFINNTRETQDCDPDNFTPANPLVTPTHIQPE</sequence>
<evidence type="ECO:0000259" key="7">
    <source>
        <dbReference type="PROSITE" id="PS51003"/>
    </source>
</evidence>
<dbReference type="PROSITE" id="PS51003">
    <property type="entry name" value="CYTB_CTER"/>
    <property type="match status" value="1"/>
</dbReference>
<evidence type="ECO:0000256" key="2">
    <source>
        <dbReference type="ARBA" id="ARBA00022448"/>
    </source>
</evidence>
<keyword evidence="9" id="KW-1185">Reference proteome</keyword>
<keyword evidence="6" id="KW-0472">Membrane</keyword>
<proteinExistence type="predicted"/>
<dbReference type="AlphaFoldDB" id="A0A151J5M6"/>
<dbReference type="GO" id="GO:0016491">
    <property type="term" value="F:oxidoreductase activity"/>
    <property type="evidence" value="ECO:0007669"/>
    <property type="project" value="UniProtKB-UniRule"/>
</dbReference>
<dbReference type="GO" id="GO:0009055">
    <property type="term" value="F:electron transfer activity"/>
    <property type="evidence" value="ECO:0007669"/>
    <property type="project" value="InterPro"/>
</dbReference>